<accession>A0A366ILB1</accession>
<dbReference type="EMBL" id="QNSB01000002">
    <property type="protein sequence ID" value="RBP73497.1"/>
    <property type="molecule type" value="Genomic_DNA"/>
</dbReference>
<dbReference type="Proteomes" id="UP000253509">
    <property type="component" value="Unassembled WGS sequence"/>
</dbReference>
<sequence>MDRSEAVDLIPSGAGARPVAGIGENGAAHVR</sequence>
<reference evidence="2 3" key="1">
    <citation type="submission" date="2018-06" db="EMBL/GenBank/DDBJ databases">
        <title>Freshwater and sediment microbial communities from various areas in North America, analyzing microbe dynamics in response to fracking.</title>
        <authorList>
            <person name="Lamendella R."/>
        </authorList>
    </citation>
    <scope>NUCLEOTIDE SEQUENCE [LARGE SCALE GENOMIC DNA]</scope>
    <source>
        <strain evidence="2 3">3b_TX</strain>
    </source>
</reference>
<protein>
    <submittedName>
        <fullName evidence="2">Uncharacterized protein</fullName>
    </submittedName>
</protein>
<proteinExistence type="predicted"/>
<name>A0A366ILB1_9MICO</name>
<keyword evidence="3" id="KW-1185">Reference proteome</keyword>
<feature type="region of interest" description="Disordered" evidence="1">
    <location>
        <begin position="1"/>
        <end position="31"/>
    </location>
</feature>
<evidence type="ECO:0000313" key="3">
    <source>
        <dbReference type="Proteomes" id="UP000253509"/>
    </source>
</evidence>
<dbReference type="AlphaFoldDB" id="A0A366ILB1"/>
<organism evidence="2 3">
    <name type="scientific">Brevibacterium celere</name>
    <dbReference type="NCBI Taxonomy" id="225845"/>
    <lineage>
        <taxon>Bacteria</taxon>
        <taxon>Bacillati</taxon>
        <taxon>Actinomycetota</taxon>
        <taxon>Actinomycetes</taxon>
        <taxon>Micrococcales</taxon>
        <taxon>Brevibacteriaceae</taxon>
        <taxon>Brevibacterium</taxon>
    </lineage>
</organism>
<evidence type="ECO:0000256" key="1">
    <source>
        <dbReference type="SAM" id="MobiDB-lite"/>
    </source>
</evidence>
<comment type="caution">
    <text evidence="2">The sequence shown here is derived from an EMBL/GenBank/DDBJ whole genome shotgun (WGS) entry which is preliminary data.</text>
</comment>
<evidence type="ECO:0000313" key="2">
    <source>
        <dbReference type="EMBL" id="RBP73497.1"/>
    </source>
</evidence>
<gene>
    <name evidence="2" type="ORF">DFO65_10225</name>
</gene>